<organism evidence="1 2">
    <name type="scientific">Kalanchoe fedtschenkoi</name>
    <name type="common">Lavender scallops</name>
    <name type="synonym">South American air plant</name>
    <dbReference type="NCBI Taxonomy" id="63787"/>
    <lineage>
        <taxon>Eukaryota</taxon>
        <taxon>Viridiplantae</taxon>
        <taxon>Streptophyta</taxon>
        <taxon>Embryophyta</taxon>
        <taxon>Tracheophyta</taxon>
        <taxon>Spermatophyta</taxon>
        <taxon>Magnoliopsida</taxon>
        <taxon>eudicotyledons</taxon>
        <taxon>Gunneridae</taxon>
        <taxon>Pentapetalae</taxon>
        <taxon>Saxifragales</taxon>
        <taxon>Crassulaceae</taxon>
        <taxon>Kalanchoe</taxon>
    </lineage>
</organism>
<reference evidence="1" key="1">
    <citation type="submission" date="2021-01" db="UniProtKB">
        <authorList>
            <consortium name="EnsemblPlants"/>
        </authorList>
    </citation>
    <scope>IDENTIFICATION</scope>
</reference>
<sequence>MMPFNTRTTGQRKDKGVMTKASLNLSARRSHSLYQNRPEFWFGTSATSSYTHTTFCGQLPVSL</sequence>
<accession>A0A7N0T5H3</accession>
<evidence type="ECO:0000313" key="2">
    <source>
        <dbReference type="Proteomes" id="UP000594263"/>
    </source>
</evidence>
<dbReference type="EnsemblPlants" id="Kaladp0024s0093.1.v1.1">
    <property type="protein sequence ID" value="Kaladp0024s0093.1.v1.1.CDS.1"/>
    <property type="gene ID" value="Kaladp0024s0093.v1.1"/>
</dbReference>
<dbReference type="Proteomes" id="UP000594263">
    <property type="component" value="Unplaced"/>
</dbReference>
<protein>
    <submittedName>
        <fullName evidence="1">Uncharacterized protein</fullName>
    </submittedName>
</protein>
<proteinExistence type="predicted"/>
<name>A0A7N0T5H3_KALFE</name>
<keyword evidence="2" id="KW-1185">Reference proteome</keyword>
<evidence type="ECO:0000313" key="1">
    <source>
        <dbReference type="EnsemblPlants" id="Kaladp0024s0093.1.v1.1.CDS.1"/>
    </source>
</evidence>
<dbReference type="Gramene" id="Kaladp0024s0093.1.v1.1">
    <property type="protein sequence ID" value="Kaladp0024s0093.1.v1.1.CDS.1"/>
    <property type="gene ID" value="Kaladp0024s0093.v1.1"/>
</dbReference>
<dbReference type="AlphaFoldDB" id="A0A7N0T5H3"/>